<dbReference type="InterPro" id="IPR013785">
    <property type="entry name" value="Aldolase_TIM"/>
</dbReference>
<evidence type="ECO:0000313" key="5">
    <source>
        <dbReference type="EMBL" id="KAF9151064.1"/>
    </source>
</evidence>
<dbReference type="Proteomes" id="UP000748756">
    <property type="component" value="Unassembled WGS sequence"/>
</dbReference>
<accession>A0A9P5VB35</accession>
<dbReference type="InterPro" id="IPR004653">
    <property type="entry name" value="DusA"/>
</dbReference>
<dbReference type="SUPFAM" id="SSF51395">
    <property type="entry name" value="FMN-linked oxidoreductases"/>
    <property type="match status" value="1"/>
</dbReference>
<reference evidence="5" key="1">
    <citation type="journal article" date="2020" name="Fungal Divers.">
        <title>Resolving the Mortierellaceae phylogeny through synthesis of multi-gene phylogenetics and phylogenomics.</title>
        <authorList>
            <person name="Vandepol N."/>
            <person name="Liber J."/>
            <person name="Desiro A."/>
            <person name="Na H."/>
            <person name="Kennedy M."/>
            <person name="Barry K."/>
            <person name="Grigoriev I.V."/>
            <person name="Miller A.N."/>
            <person name="O'Donnell K."/>
            <person name="Stajich J.E."/>
            <person name="Bonito G."/>
        </authorList>
    </citation>
    <scope>NUCLEOTIDE SEQUENCE</scope>
    <source>
        <strain evidence="5">NRRL 6426</strain>
    </source>
</reference>
<dbReference type="PANTHER" id="PTHR42907">
    <property type="entry name" value="FMN-LINKED OXIDOREDUCTASES SUPERFAMILY PROTEIN"/>
    <property type="match status" value="1"/>
</dbReference>
<name>A0A9P5VB35_9FUNG</name>
<protein>
    <recommendedName>
        <fullName evidence="4">DUS-like FMN-binding domain-containing protein</fullName>
    </recommendedName>
</protein>
<dbReference type="Gene3D" id="3.20.20.70">
    <property type="entry name" value="Aldolase class I"/>
    <property type="match status" value="1"/>
</dbReference>
<dbReference type="GO" id="GO:0000049">
    <property type="term" value="F:tRNA binding"/>
    <property type="evidence" value="ECO:0007669"/>
    <property type="project" value="UniProtKB-KW"/>
</dbReference>
<organism evidence="5 6">
    <name type="scientific">Linnemannia schmuckeri</name>
    <dbReference type="NCBI Taxonomy" id="64567"/>
    <lineage>
        <taxon>Eukaryota</taxon>
        <taxon>Fungi</taxon>
        <taxon>Fungi incertae sedis</taxon>
        <taxon>Mucoromycota</taxon>
        <taxon>Mortierellomycotina</taxon>
        <taxon>Mortierellomycetes</taxon>
        <taxon>Mortierellales</taxon>
        <taxon>Mortierellaceae</taxon>
        <taxon>Linnemannia</taxon>
    </lineage>
</organism>
<dbReference type="Pfam" id="PF01207">
    <property type="entry name" value="Dus"/>
    <property type="match status" value="1"/>
</dbReference>
<dbReference type="EMBL" id="JAAAUQ010000355">
    <property type="protein sequence ID" value="KAF9151064.1"/>
    <property type="molecule type" value="Genomic_DNA"/>
</dbReference>
<feature type="non-terminal residue" evidence="5">
    <location>
        <position position="1"/>
    </location>
</feature>
<evidence type="ECO:0000256" key="1">
    <source>
        <dbReference type="ARBA" id="ARBA00022555"/>
    </source>
</evidence>
<evidence type="ECO:0000256" key="3">
    <source>
        <dbReference type="ARBA" id="ARBA00022884"/>
    </source>
</evidence>
<dbReference type="OrthoDB" id="10262250at2759"/>
<keyword evidence="3" id="KW-0694">RNA-binding</keyword>
<evidence type="ECO:0000256" key="2">
    <source>
        <dbReference type="ARBA" id="ARBA00022857"/>
    </source>
</evidence>
<evidence type="ECO:0000313" key="6">
    <source>
        <dbReference type="Proteomes" id="UP000748756"/>
    </source>
</evidence>
<feature type="domain" description="DUS-like FMN-binding" evidence="4">
    <location>
        <begin position="60"/>
        <end position="142"/>
    </location>
</feature>
<dbReference type="PANTHER" id="PTHR42907:SF1">
    <property type="entry name" value="FMN-LINKED OXIDOREDUCTASES SUPERFAMILY PROTEIN"/>
    <property type="match status" value="1"/>
</dbReference>
<keyword evidence="1" id="KW-0820">tRNA-binding</keyword>
<dbReference type="GO" id="GO:0017150">
    <property type="term" value="F:tRNA dihydrouridine synthase activity"/>
    <property type="evidence" value="ECO:0007669"/>
    <property type="project" value="InterPro"/>
</dbReference>
<keyword evidence="2" id="KW-0521">NADP</keyword>
<comment type="caution">
    <text evidence="5">The sequence shown here is derived from an EMBL/GenBank/DDBJ whole genome shotgun (WGS) entry which is preliminary data.</text>
</comment>
<proteinExistence type="predicted"/>
<evidence type="ECO:0000259" key="4">
    <source>
        <dbReference type="Pfam" id="PF01207"/>
    </source>
</evidence>
<sequence length="142" mass="15593">MTNSYNMALEVQEQLHQLQLQDTAIEGEAAVAGGSVESTVLTSASGRPVNPRRIPMPIAVAPMVDVTTSHFLKLCQIISPNFTLYTEMIHCNALVYNPKDLFNFFGEPWEGKVVQLGGSELEPMAKAALLVQENGYKELNLN</sequence>
<gene>
    <name evidence="5" type="ORF">BG015_007116</name>
</gene>
<keyword evidence="6" id="KW-1185">Reference proteome</keyword>
<dbReference type="InterPro" id="IPR035587">
    <property type="entry name" value="DUS-like_FMN-bd"/>
</dbReference>
<dbReference type="AlphaFoldDB" id="A0A9P5VB35"/>